<keyword evidence="1" id="KW-1133">Transmembrane helix</keyword>
<feature type="transmembrane region" description="Helical" evidence="1">
    <location>
        <begin position="142"/>
        <end position="162"/>
    </location>
</feature>
<feature type="transmembrane region" description="Helical" evidence="1">
    <location>
        <begin position="226"/>
        <end position="245"/>
    </location>
</feature>
<feature type="transmembrane region" description="Helical" evidence="1">
    <location>
        <begin position="104"/>
        <end position="122"/>
    </location>
</feature>
<keyword evidence="3" id="KW-1185">Reference proteome</keyword>
<name>A0A1I3PLV9_9ACTN</name>
<gene>
    <name evidence="2" type="ORF">SAMN05216275_107130</name>
</gene>
<sequence>MTAPDGRSPEGETAMGLRGRFVSVAAGWVTLVTAVLVAVPLTLRDRLPDPLAVHWGPSGGPDGSAPFTVALVAWTAVWLLIGAGACVSAAATGAARLRRRAGRMGLGALLGGGGLFFLAVQLATVSANLDAPDWRRAGSLSLAALLAPAGLALGGWLGALAARPGPDEVSRRGGTDADLLELRPGQRAVWVSSARNGWLLAIGASLAAVGTGLLVAAAFGAESAPWPTFVAAIVAGLLCVALSSVRVRIAQDGLQVSYGPLRLPRRHVPLVKLDSAWSEERFPREVGGWGVRGLPGAATIMLRGGECLVVRYASGGRLAISVDDAERGAALLNTLVMEGAR</sequence>
<keyword evidence="1" id="KW-0472">Membrane</keyword>
<feature type="transmembrane region" description="Helical" evidence="1">
    <location>
        <begin position="197"/>
        <end position="220"/>
    </location>
</feature>
<proteinExistence type="predicted"/>
<dbReference type="EMBL" id="FOQY01000007">
    <property type="protein sequence ID" value="SFJ22492.1"/>
    <property type="molecule type" value="Genomic_DNA"/>
</dbReference>
<dbReference type="Proteomes" id="UP000199111">
    <property type="component" value="Unassembled WGS sequence"/>
</dbReference>
<organism evidence="2 3">
    <name type="scientific">Streptosporangium canum</name>
    <dbReference type="NCBI Taxonomy" id="324952"/>
    <lineage>
        <taxon>Bacteria</taxon>
        <taxon>Bacillati</taxon>
        <taxon>Actinomycetota</taxon>
        <taxon>Actinomycetes</taxon>
        <taxon>Streptosporangiales</taxon>
        <taxon>Streptosporangiaceae</taxon>
        <taxon>Streptosporangium</taxon>
    </lineage>
</organism>
<evidence type="ECO:0000313" key="2">
    <source>
        <dbReference type="EMBL" id="SFJ22492.1"/>
    </source>
</evidence>
<evidence type="ECO:0000313" key="3">
    <source>
        <dbReference type="Proteomes" id="UP000199111"/>
    </source>
</evidence>
<evidence type="ECO:0008006" key="4">
    <source>
        <dbReference type="Google" id="ProtNLM"/>
    </source>
</evidence>
<feature type="transmembrane region" description="Helical" evidence="1">
    <location>
        <begin position="21"/>
        <end position="43"/>
    </location>
</feature>
<dbReference type="RefSeq" id="WP_093887260.1">
    <property type="nucleotide sequence ID" value="NZ_FOQY01000007.1"/>
</dbReference>
<protein>
    <recommendedName>
        <fullName evidence="4">DUF1648 domain-containing protein</fullName>
    </recommendedName>
</protein>
<keyword evidence="1" id="KW-0812">Transmembrane</keyword>
<dbReference type="GeneID" id="96298378"/>
<dbReference type="AlphaFoldDB" id="A0A1I3PLV9"/>
<feature type="transmembrane region" description="Helical" evidence="1">
    <location>
        <begin position="63"/>
        <end position="92"/>
    </location>
</feature>
<reference evidence="3" key="1">
    <citation type="submission" date="2016-10" db="EMBL/GenBank/DDBJ databases">
        <authorList>
            <person name="Varghese N."/>
            <person name="Submissions S."/>
        </authorList>
    </citation>
    <scope>NUCLEOTIDE SEQUENCE [LARGE SCALE GENOMIC DNA]</scope>
    <source>
        <strain evidence="3">CGMCC 4.2126</strain>
    </source>
</reference>
<evidence type="ECO:0000256" key="1">
    <source>
        <dbReference type="SAM" id="Phobius"/>
    </source>
</evidence>
<accession>A0A1I3PLV9</accession>